<dbReference type="Gene3D" id="3.40.47.10">
    <property type="match status" value="1"/>
</dbReference>
<evidence type="ECO:0000259" key="5">
    <source>
        <dbReference type="PROSITE" id="PS52004"/>
    </source>
</evidence>
<evidence type="ECO:0000256" key="1">
    <source>
        <dbReference type="ARBA" id="ARBA00022450"/>
    </source>
</evidence>
<dbReference type="PROSITE" id="PS52004">
    <property type="entry name" value="KS3_2"/>
    <property type="match status" value="1"/>
</dbReference>
<dbReference type="PANTHER" id="PTHR43775:SF37">
    <property type="entry name" value="SI:DKEY-61P9.11"/>
    <property type="match status" value="1"/>
</dbReference>
<dbReference type="SUPFAM" id="SSF53901">
    <property type="entry name" value="Thiolase-like"/>
    <property type="match status" value="1"/>
</dbReference>
<name>A0A1C5G8X9_MICEH</name>
<keyword evidence="7" id="KW-1185">Reference proteome</keyword>
<dbReference type="InterPro" id="IPR014031">
    <property type="entry name" value="Ketoacyl_synth_C"/>
</dbReference>
<evidence type="ECO:0000313" key="6">
    <source>
        <dbReference type="EMBL" id="SCG16187.1"/>
    </source>
</evidence>
<keyword evidence="1" id="KW-0596">Phosphopantetheine</keyword>
<dbReference type="PROSITE" id="PS00606">
    <property type="entry name" value="KS3_1"/>
    <property type="match status" value="1"/>
</dbReference>
<dbReference type="Pfam" id="PF02801">
    <property type="entry name" value="Ketoacyl-synt_C"/>
    <property type="match status" value="1"/>
</dbReference>
<dbReference type="InterPro" id="IPR050091">
    <property type="entry name" value="PKS_NRPS_Biosynth_Enz"/>
</dbReference>
<dbReference type="AlphaFoldDB" id="A0A1C5G8X9"/>
<dbReference type="InterPro" id="IPR032821">
    <property type="entry name" value="PKS_assoc"/>
</dbReference>
<organism evidence="6 7">
    <name type="scientific">Micromonospora echinofusca</name>
    <dbReference type="NCBI Taxonomy" id="47858"/>
    <lineage>
        <taxon>Bacteria</taxon>
        <taxon>Bacillati</taxon>
        <taxon>Actinomycetota</taxon>
        <taxon>Actinomycetes</taxon>
        <taxon>Micromonosporales</taxon>
        <taxon>Micromonosporaceae</taxon>
        <taxon>Micromonospora</taxon>
    </lineage>
</organism>
<evidence type="ECO:0000256" key="3">
    <source>
        <dbReference type="ARBA" id="ARBA00022679"/>
    </source>
</evidence>
<sequence length="766" mass="79563">MAEPHDGAAVAVAEPHDGAAVAVVGMAVRVPGAGRDLDLFWHHVVNGIDAVTFFTPEQLLGWGVPKDMVERPDFVPARAVLRDADRFDHRLFSYSPSDAALMDPQQRILLECAWAALEHAGHPPVAADGNRIGVYVGTGLNVYLLDNVWPDERAVEAAGGLGLIIGSDKDFAGTRIAYKLNLQGPALTVQTACSTSLVAVHQAAQALLTYDADMALAGGATVAPPTRRGHLHEPGGIFSSDGRCRTFDAAADGTVPGDGAGVVVLKRLDDALRDGDTVHAVIRGSAVNNDGARKAGFTAPGPTGQADVISAAIGVAGVDPDSVGLVETHGTGTALGDPIEVAALRQVFDSDRPDRAPCALGAAKSVVGHLDTAAGVIGLIKTVLALKHRVVPPIAHLATPNPAVRLDGSVFELPATARPWAPIDGVRRAGVSAFGIGGTNAHVVLEEAPPARPRPRRHVTELVLVSAKTAAVAQDSLDRTVACVAQTAPGELADLAYTLRTGRARLPWRAAFLTGSHGAPAAPRQVDARTRARGVALHLTGAGELTGNRPNYDADPVYRRVVDEGVALLRDRDLDEAVRQRCTRLLACVGLARSLRSRGVAPRALAGGGLGAVACAVVAGVMSVADALALVCGADVDGLRLGPAELPVHVPGGQPPTGPDGLAYWRARAAEPLAPAVPPQLDGALWIEVGTSVTAHLGPDAPALPADRHARLLAIVGALWQRGLAGAWDPVHDSGRRRLPAPTYPFAATRHYLDAPATRLDSERQH</sequence>
<dbReference type="GO" id="GO:0071770">
    <property type="term" value="P:DIM/DIP cell wall layer assembly"/>
    <property type="evidence" value="ECO:0007669"/>
    <property type="project" value="TreeGrafter"/>
</dbReference>
<dbReference type="InterPro" id="IPR018201">
    <property type="entry name" value="Ketoacyl_synth_AS"/>
</dbReference>
<dbReference type="CDD" id="cd00833">
    <property type="entry name" value="PKS"/>
    <property type="match status" value="1"/>
</dbReference>
<evidence type="ECO:0000256" key="2">
    <source>
        <dbReference type="ARBA" id="ARBA00022553"/>
    </source>
</evidence>
<dbReference type="GO" id="GO:0005886">
    <property type="term" value="C:plasma membrane"/>
    <property type="evidence" value="ECO:0007669"/>
    <property type="project" value="TreeGrafter"/>
</dbReference>
<dbReference type="SMART" id="SM00825">
    <property type="entry name" value="PKS_KS"/>
    <property type="match status" value="1"/>
</dbReference>
<dbReference type="InterPro" id="IPR016039">
    <property type="entry name" value="Thiolase-like"/>
</dbReference>
<dbReference type="EMBL" id="LT607733">
    <property type="protein sequence ID" value="SCG16187.1"/>
    <property type="molecule type" value="Genomic_DNA"/>
</dbReference>
<protein>
    <submittedName>
        <fullName evidence="6">Ketoacyl-synthetase C-terminal extension</fullName>
    </submittedName>
</protein>
<evidence type="ECO:0000256" key="4">
    <source>
        <dbReference type="RuleBase" id="RU003694"/>
    </source>
</evidence>
<gene>
    <name evidence="6" type="ORF">GA0070610_2445</name>
</gene>
<feature type="domain" description="Ketosynthase family 3 (KS3)" evidence="5">
    <location>
        <begin position="18"/>
        <end position="447"/>
    </location>
</feature>
<reference evidence="6 7" key="1">
    <citation type="submission" date="2016-06" db="EMBL/GenBank/DDBJ databases">
        <authorList>
            <person name="Kjaerup R.B."/>
            <person name="Dalgaard T.S."/>
            <person name="Juul-Madsen H.R."/>
        </authorList>
    </citation>
    <scope>NUCLEOTIDE SEQUENCE [LARGE SCALE GENOMIC DNA]</scope>
    <source>
        <strain evidence="6 7">DSM 43913</strain>
    </source>
</reference>
<keyword evidence="2" id="KW-0597">Phosphoprotein</keyword>
<keyword evidence="3 4" id="KW-0808">Transferase</keyword>
<dbReference type="Gene3D" id="3.30.70.3290">
    <property type="match status" value="1"/>
</dbReference>
<dbReference type="InterPro" id="IPR016035">
    <property type="entry name" value="Acyl_Trfase/lysoPLipase"/>
</dbReference>
<dbReference type="GO" id="GO:0004315">
    <property type="term" value="F:3-oxoacyl-[acyl-carrier-protein] synthase activity"/>
    <property type="evidence" value="ECO:0007669"/>
    <property type="project" value="InterPro"/>
</dbReference>
<dbReference type="GO" id="GO:0005737">
    <property type="term" value="C:cytoplasm"/>
    <property type="evidence" value="ECO:0007669"/>
    <property type="project" value="TreeGrafter"/>
</dbReference>
<dbReference type="SUPFAM" id="SSF52151">
    <property type="entry name" value="FabD/lysophospholipase-like"/>
    <property type="match status" value="1"/>
</dbReference>
<dbReference type="GO" id="GO:0006633">
    <property type="term" value="P:fatty acid biosynthetic process"/>
    <property type="evidence" value="ECO:0007669"/>
    <property type="project" value="InterPro"/>
</dbReference>
<dbReference type="Pfam" id="PF16197">
    <property type="entry name" value="KAsynt_C_assoc"/>
    <property type="match status" value="1"/>
</dbReference>
<dbReference type="InterPro" id="IPR014030">
    <property type="entry name" value="Ketoacyl_synth_N"/>
</dbReference>
<proteinExistence type="inferred from homology"/>
<dbReference type="InterPro" id="IPR001227">
    <property type="entry name" value="Ac_transferase_dom_sf"/>
</dbReference>
<dbReference type="Gene3D" id="1.10.1240.100">
    <property type="match status" value="1"/>
</dbReference>
<dbReference type="Gene3D" id="3.40.366.10">
    <property type="entry name" value="Malonyl-Coenzyme A Acyl Carrier Protein, domain 2"/>
    <property type="match status" value="1"/>
</dbReference>
<evidence type="ECO:0000313" key="7">
    <source>
        <dbReference type="Proteomes" id="UP000198251"/>
    </source>
</evidence>
<dbReference type="PANTHER" id="PTHR43775">
    <property type="entry name" value="FATTY ACID SYNTHASE"/>
    <property type="match status" value="1"/>
</dbReference>
<dbReference type="InterPro" id="IPR020841">
    <property type="entry name" value="PKS_Beta-ketoAc_synthase_dom"/>
</dbReference>
<dbReference type="Proteomes" id="UP000198251">
    <property type="component" value="Chromosome I"/>
</dbReference>
<comment type="similarity">
    <text evidence="4">Belongs to the thiolase-like superfamily. Beta-ketoacyl-ACP synthases family.</text>
</comment>
<dbReference type="GO" id="GO:0004312">
    <property type="term" value="F:fatty acid synthase activity"/>
    <property type="evidence" value="ECO:0007669"/>
    <property type="project" value="TreeGrafter"/>
</dbReference>
<dbReference type="Pfam" id="PF00109">
    <property type="entry name" value="ketoacyl-synt"/>
    <property type="match status" value="1"/>
</dbReference>
<accession>A0A1C5G8X9</accession>